<dbReference type="InterPro" id="IPR043502">
    <property type="entry name" value="DNA/RNA_pol_sf"/>
</dbReference>
<dbReference type="EMBL" id="CP009515">
    <property type="protein sequence ID" value="AKB75352.1"/>
    <property type="molecule type" value="Genomic_DNA"/>
</dbReference>
<protein>
    <submittedName>
        <fullName evidence="2">Retron-type RNA-directed DNA polymerase</fullName>
        <ecNumber evidence="2">2.7.7.49</ecNumber>
    </submittedName>
</protein>
<reference evidence="2 3" key="1">
    <citation type="submission" date="2014-07" db="EMBL/GenBank/DDBJ databases">
        <title>Methanogenic archaea and the global carbon cycle.</title>
        <authorList>
            <person name="Henriksen J.R."/>
            <person name="Luke J."/>
            <person name="Reinhart S."/>
            <person name="Benedict M.N."/>
            <person name="Youngblut N.D."/>
            <person name="Metcalf M.E."/>
            <person name="Whitaker R.J."/>
            <person name="Metcalf W.W."/>
        </authorList>
    </citation>
    <scope>NUCLEOTIDE SEQUENCE [LARGE SCALE GENOMIC DNA]</scope>
    <source>
        <strain evidence="2 3">Z-7289</strain>
    </source>
</reference>
<dbReference type="Pfam" id="PF00078">
    <property type="entry name" value="RVT_1"/>
    <property type="match status" value="1"/>
</dbReference>
<keyword evidence="2" id="KW-0548">Nucleotidyltransferase</keyword>
<keyword evidence="2" id="KW-0695">RNA-directed DNA polymerase</keyword>
<organism evidence="2 3">
    <name type="scientific">Methanosarcina lacustris Z-7289</name>
    <dbReference type="NCBI Taxonomy" id="1434111"/>
    <lineage>
        <taxon>Archaea</taxon>
        <taxon>Methanobacteriati</taxon>
        <taxon>Methanobacteriota</taxon>
        <taxon>Stenosarchaea group</taxon>
        <taxon>Methanomicrobia</taxon>
        <taxon>Methanosarcinales</taxon>
        <taxon>Methanosarcinaceae</taxon>
        <taxon>Methanosarcina</taxon>
    </lineage>
</organism>
<dbReference type="KEGG" id="mls:MSLAZ_2091"/>
<dbReference type="STRING" id="1434111.MSLAZ_2091"/>
<feature type="domain" description="Reverse transcriptase" evidence="1">
    <location>
        <begin position="64"/>
        <end position="263"/>
    </location>
</feature>
<keyword evidence="3" id="KW-1185">Reference proteome</keyword>
<dbReference type="PROSITE" id="PS50878">
    <property type="entry name" value="RT_POL"/>
    <property type="match status" value="1"/>
</dbReference>
<dbReference type="EC" id="2.7.7.49" evidence="2"/>
<dbReference type="PATRIC" id="fig|1434111.4.peg.2767"/>
<evidence type="ECO:0000313" key="3">
    <source>
        <dbReference type="Proteomes" id="UP000033072"/>
    </source>
</evidence>
<dbReference type="Proteomes" id="UP000033072">
    <property type="component" value="Chromosome"/>
</dbReference>
<dbReference type="PANTHER" id="PTHR34047:SF8">
    <property type="entry name" value="PROTEIN YKFC"/>
    <property type="match status" value="1"/>
</dbReference>
<dbReference type="SUPFAM" id="SSF56672">
    <property type="entry name" value="DNA/RNA polymerases"/>
    <property type="match status" value="1"/>
</dbReference>
<dbReference type="GO" id="GO:0003964">
    <property type="term" value="F:RNA-directed DNA polymerase activity"/>
    <property type="evidence" value="ECO:0007669"/>
    <property type="project" value="UniProtKB-KW"/>
</dbReference>
<dbReference type="InterPro" id="IPR000477">
    <property type="entry name" value="RT_dom"/>
</dbReference>
<dbReference type="AlphaFoldDB" id="A0A0E3S7G4"/>
<proteinExistence type="predicted"/>
<name>A0A0E3S7G4_9EURY</name>
<dbReference type="InterPro" id="IPR051083">
    <property type="entry name" value="GrpII_Intron_Splice-Mob/Def"/>
</dbReference>
<dbReference type="CDD" id="cd01651">
    <property type="entry name" value="RT_G2_intron"/>
    <property type="match status" value="1"/>
</dbReference>
<gene>
    <name evidence="2" type="ORF">MSLAZ_2091</name>
</gene>
<accession>A0A0E3S7G4</accession>
<evidence type="ECO:0000313" key="2">
    <source>
        <dbReference type="EMBL" id="AKB75352.1"/>
    </source>
</evidence>
<dbReference type="HOGENOM" id="CLU_013584_7_2_2"/>
<dbReference type="PANTHER" id="PTHR34047">
    <property type="entry name" value="NUCLEAR INTRON MATURASE 1, MITOCHONDRIAL-RELATED"/>
    <property type="match status" value="1"/>
</dbReference>
<sequence length="263" mass="30219">MKLYREASSRKEKRFKHLKKLLMKEEVLRAAWENLNRDTNSAGVDSLTIRQVEESGVEEFLQTVREELKTKQYRADNIRRVDIPKEDGSQRHLGIMTVKDRLVQGAMKLVLEPIFEADFENCSFGFRPSKSTKLASLEVYKWMETGLNQVVKGDIKNCFDNIPHDKLMDCLKVRIEDKYVLSIIESWLKTGVVEADSVSHPKKGVPQGGIISPLLVNIFLDQFDKNWKRDVFEAHAGEPGERLVRYADDCVPRKRTHATVSVA</sequence>
<keyword evidence="2" id="KW-0808">Transferase</keyword>
<evidence type="ECO:0000259" key="1">
    <source>
        <dbReference type="PROSITE" id="PS50878"/>
    </source>
</evidence>